<dbReference type="InterPro" id="IPR050266">
    <property type="entry name" value="AB_hydrolase_sf"/>
</dbReference>
<keyword evidence="3" id="KW-1185">Reference proteome</keyword>
<evidence type="ECO:0000313" key="3">
    <source>
        <dbReference type="Proteomes" id="UP000198327"/>
    </source>
</evidence>
<evidence type="ECO:0000259" key="1">
    <source>
        <dbReference type="Pfam" id="PF12697"/>
    </source>
</evidence>
<dbReference type="SUPFAM" id="SSF53474">
    <property type="entry name" value="alpha/beta-Hydrolases"/>
    <property type="match status" value="1"/>
</dbReference>
<dbReference type="AlphaFoldDB" id="A0A239L411"/>
<gene>
    <name evidence="2" type="ORF">SAMN05421642_11216</name>
</gene>
<dbReference type="Pfam" id="PF12697">
    <property type="entry name" value="Abhydrolase_6"/>
    <property type="match status" value="1"/>
</dbReference>
<organism evidence="2 3">
    <name type="scientific">Rhodococcoides kyotonense</name>
    <dbReference type="NCBI Taxonomy" id="398843"/>
    <lineage>
        <taxon>Bacteria</taxon>
        <taxon>Bacillati</taxon>
        <taxon>Actinomycetota</taxon>
        <taxon>Actinomycetes</taxon>
        <taxon>Mycobacteriales</taxon>
        <taxon>Nocardiaceae</taxon>
        <taxon>Rhodococcoides</taxon>
    </lineage>
</organism>
<protein>
    <submittedName>
        <fullName evidence="2">Pimeloyl-ACP methyl ester carboxylesterase</fullName>
    </submittedName>
</protein>
<reference evidence="3" key="1">
    <citation type="submission" date="2017-06" db="EMBL/GenBank/DDBJ databases">
        <authorList>
            <person name="Varghese N."/>
            <person name="Submissions S."/>
        </authorList>
    </citation>
    <scope>NUCLEOTIDE SEQUENCE [LARGE SCALE GENOMIC DNA]</scope>
    <source>
        <strain evidence="3">JCM 23211</strain>
    </source>
</reference>
<dbReference type="GO" id="GO:0003824">
    <property type="term" value="F:catalytic activity"/>
    <property type="evidence" value="ECO:0007669"/>
    <property type="project" value="UniProtKB-ARBA"/>
</dbReference>
<dbReference type="Proteomes" id="UP000198327">
    <property type="component" value="Unassembled WGS sequence"/>
</dbReference>
<dbReference type="STRING" id="398843.A3K89_09330"/>
<accession>A0A239L411</accession>
<dbReference type="InterPro" id="IPR000073">
    <property type="entry name" value="AB_hydrolase_1"/>
</dbReference>
<dbReference type="EMBL" id="FZOW01000012">
    <property type="protein sequence ID" value="SNT25075.1"/>
    <property type="molecule type" value="Genomic_DNA"/>
</dbReference>
<name>A0A239L411_9NOCA</name>
<dbReference type="Gene3D" id="3.40.50.1820">
    <property type="entry name" value="alpha/beta hydrolase"/>
    <property type="match status" value="1"/>
</dbReference>
<proteinExistence type="predicted"/>
<sequence length="283" mass="31147">MKPPGKFVTVHGLETHVVVEGGGPPVVLCGGLGGNWFDWDDCARILSPFHTVVVFDRPGFGLSEPLPRDESPSVTGEASRILGVLDALEIREPAVVVGHSIAGFYAEAFARLHPDRASGMLLLDSSAERDPWAVVPRRIRLETAHLLAAVASRSGVQYLLGPTVRRILNQSIPPDGIPIETYDWVRQIYRTPSYLRAAMIENFVYPDMAAELNGIRRRTSFSAPTIVAAAHTGRPTPWGRAWVRKQQRLARYLNARFTTVDDAHHHAMIDRPAEVAALIAELV</sequence>
<feature type="domain" description="AB hydrolase-1" evidence="1">
    <location>
        <begin position="26"/>
        <end position="277"/>
    </location>
</feature>
<evidence type="ECO:0000313" key="2">
    <source>
        <dbReference type="EMBL" id="SNT25075.1"/>
    </source>
</evidence>
<dbReference type="PRINTS" id="PR00111">
    <property type="entry name" value="ABHYDROLASE"/>
</dbReference>
<dbReference type="PANTHER" id="PTHR43798">
    <property type="entry name" value="MONOACYLGLYCEROL LIPASE"/>
    <property type="match status" value="1"/>
</dbReference>
<dbReference type="InterPro" id="IPR029058">
    <property type="entry name" value="AB_hydrolase_fold"/>
</dbReference>